<evidence type="ECO:0000259" key="8">
    <source>
        <dbReference type="Pfam" id="PF00924"/>
    </source>
</evidence>
<dbReference type="SUPFAM" id="SSF82689">
    <property type="entry name" value="Mechanosensitive channel protein MscS (YggB), C-terminal domain"/>
    <property type="match status" value="1"/>
</dbReference>
<dbReference type="SUPFAM" id="SSF82861">
    <property type="entry name" value="Mechanosensitive channel protein MscS (YggB), transmembrane region"/>
    <property type="match status" value="1"/>
</dbReference>
<dbReference type="InterPro" id="IPR011014">
    <property type="entry name" value="MscS_channel_TM-2"/>
</dbReference>
<evidence type="ECO:0000256" key="2">
    <source>
        <dbReference type="ARBA" id="ARBA00008017"/>
    </source>
</evidence>
<dbReference type="GO" id="GO:0005886">
    <property type="term" value="C:plasma membrane"/>
    <property type="evidence" value="ECO:0007669"/>
    <property type="project" value="UniProtKB-SubCell"/>
</dbReference>
<feature type="transmembrane region" description="Helical" evidence="7">
    <location>
        <begin position="12"/>
        <end position="34"/>
    </location>
</feature>
<dbReference type="GO" id="GO:0008381">
    <property type="term" value="F:mechanosensitive monoatomic ion channel activity"/>
    <property type="evidence" value="ECO:0007669"/>
    <property type="project" value="InterPro"/>
</dbReference>
<comment type="similarity">
    <text evidence="2 7">Belongs to the MscS (TC 1.A.23) family.</text>
</comment>
<reference evidence="10 11" key="1">
    <citation type="submission" date="2017-08" db="EMBL/GenBank/DDBJ databases">
        <title>Infants hospitalized years apart are colonized by the same room-sourced microbial strains.</title>
        <authorList>
            <person name="Brooks B."/>
            <person name="Olm M.R."/>
            <person name="Firek B.A."/>
            <person name="Baker R."/>
            <person name="Thomas B.C."/>
            <person name="Morowitz M.J."/>
            <person name="Banfield J.F."/>
        </authorList>
    </citation>
    <scope>NUCLEOTIDE SEQUENCE [LARGE SCALE GENOMIC DNA]</scope>
    <source>
        <strain evidence="10">S2_005_002_R2_33</strain>
    </source>
</reference>
<evidence type="ECO:0000256" key="6">
    <source>
        <dbReference type="ARBA" id="ARBA00023136"/>
    </source>
</evidence>
<accession>A0A2W5NED5</accession>
<keyword evidence="7" id="KW-0407">Ion channel</keyword>
<evidence type="ECO:0000256" key="4">
    <source>
        <dbReference type="ARBA" id="ARBA00022692"/>
    </source>
</evidence>
<proteinExistence type="inferred from homology"/>
<dbReference type="PANTHER" id="PTHR30221:SF1">
    <property type="entry name" value="SMALL-CONDUCTANCE MECHANOSENSITIVE CHANNEL"/>
    <property type="match status" value="1"/>
</dbReference>
<dbReference type="Gene3D" id="3.30.70.100">
    <property type="match status" value="1"/>
</dbReference>
<feature type="transmembrane region" description="Helical" evidence="7">
    <location>
        <begin position="55"/>
        <end position="77"/>
    </location>
</feature>
<dbReference type="InterPro" id="IPR010920">
    <property type="entry name" value="LSM_dom_sf"/>
</dbReference>
<dbReference type="Gene3D" id="2.30.30.60">
    <property type="match status" value="1"/>
</dbReference>
<dbReference type="AlphaFoldDB" id="A0A2W5NED5"/>
<dbReference type="Gene3D" id="1.10.287.1260">
    <property type="match status" value="1"/>
</dbReference>
<evidence type="ECO:0000259" key="9">
    <source>
        <dbReference type="Pfam" id="PF21082"/>
    </source>
</evidence>
<keyword evidence="7" id="KW-0813">Transport</keyword>
<comment type="function">
    <text evidence="7">Mechanosensitive channel that participates in the regulation of osmotic pressure changes within the cell, opening in response to stretch forces in the membrane lipid bilayer, without the need for other proteins. Contributes to normal resistance to hypoosmotic shock. Forms an ion channel of 1.0 nanosiemens conductance with a slight preference for anions.</text>
</comment>
<keyword evidence="4 7" id="KW-0812">Transmembrane</keyword>
<feature type="domain" description="Mechanosensitive ion channel MscS C-terminal" evidence="9">
    <location>
        <begin position="176"/>
        <end position="259"/>
    </location>
</feature>
<dbReference type="PANTHER" id="PTHR30221">
    <property type="entry name" value="SMALL-CONDUCTANCE MECHANOSENSITIVE CHANNEL"/>
    <property type="match status" value="1"/>
</dbReference>
<protein>
    <recommendedName>
        <fullName evidence="7">Small-conductance mechanosensitive channel</fullName>
    </recommendedName>
</protein>
<dbReference type="InterPro" id="IPR011066">
    <property type="entry name" value="MscS_channel_C_sf"/>
</dbReference>
<comment type="subunit">
    <text evidence="7">Homoheptamer.</text>
</comment>
<evidence type="ECO:0000256" key="1">
    <source>
        <dbReference type="ARBA" id="ARBA00004651"/>
    </source>
</evidence>
<keyword evidence="7" id="KW-0406">Ion transport</keyword>
<dbReference type="InterPro" id="IPR006685">
    <property type="entry name" value="MscS_channel_2nd"/>
</dbReference>
<dbReference type="InterPro" id="IPR023408">
    <property type="entry name" value="MscS_beta-dom_sf"/>
</dbReference>
<comment type="subcellular location">
    <subcellularLocation>
        <location evidence="7">Cell inner membrane</location>
        <topology evidence="7">Multi-pass membrane protein</topology>
    </subcellularLocation>
    <subcellularLocation>
        <location evidence="1">Cell membrane</location>
        <topology evidence="1">Multi-pass membrane protein</topology>
    </subcellularLocation>
</comment>
<dbReference type="Pfam" id="PF21082">
    <property type="entry name" value="MS_channel_3rd"/>
    <property type="match status" value="1"/>
</dbReference>
<dbReference type="InterPro" id="IPR045275">
    <property type="entry name" value="MscS_archaea/bacteria_type"/>
</dbReference>
<dbReference type="Pfam" id="PF05552">
    <property type="entry name" value="MS_channel_1st_1"/>
    <property type="match status" value="1"/>
</dbReference>
<comment type="caution">
    <text evidence="10">The sequence shown here is derived from an EMBL/GenBank/DDBJ whole genome shotgun (WGS) entry which is preliminary data.</text>
</comment>
<dbReference type="InterPro" id="IPR049278">
    <property type="entry name" value="MS_channel_C"/>
</dbReference>
<evidence type="ECO:0000313" key="10">
    <source>
        <dbReference type="EMBL" id="PZQ51851.1"/>
    </source>
</evidence>
<organism evidence="10 11">
    <name type="scientific">Novosphingobium pentaromativorans</name>
    <dbReference type="NCBI Taxonomy" id="205844"/>
    <lineage>
        <taxon>Bacteria</taxon>
        <taxon>Pseudomonadati</taxon>
        <taxon>Pseudomonadota</taxon>
        <taxon>Alphaproteobacteria</taxon>
        <taxon>Sphingomonadales</taxon>
        <taxon>Sphingomonadaceae</taxon>
        <taxon>Novosphingobium</taxon>
    </lineage>
</organism>
<comment type="caution">
    <text evidence="7">Lacks conserved residue(s) required for the propagation of feature annotation.</text>
</comment>
<gene>
    <name evidence="10" type="ORF">DI555_20740</name>
</gene>
<keyword evidence="7" id="KW-0997">Cell inner membrane</keyword>
<keyword evidence="6 7" id="KW-0472">Membrane</keyword>
<feature type="transmembrane region" description="Helical" evidence="7">
    <location>
        <begin position="89"/>
        <end position="115"/>
    </location>
</feature>
<dbReference type="InterPro" id="IPR008910">
    <property type="entry name" value="MSC_TM_helix"/>
</dbReference>
<evidence type="ECO:0000313" key="11">
    <source>
        <dbReference type="Proteomes" id="UP000249082"/>
    </source>
</evidence>
<evidence type="ECO:0000256" key="7">
    <source>
        <dbReference type="RuleBase" id="RU369025"/>
    </source>
</evidence>
<evidence type="ECO:0000256" key="3">
    <source>
        <dbReference type="ARBA" id="ARBA00022475"/>
    </source>
</evidence>
<evidence type="ECO:0000256" key="5">
    <source>
        <dbReference type="ARBA" id="ARBA00022989"/>
    </source>
</evidence>
<dbReference type="SUPFAM" id="SSF50182">
    <property type="entry name" value="Sm-like ribonucleoproteins"/>
    <property type="match status" value="1"/>
</dbReference>
<feature type="domain" description="Mechanosensitive ion channel MscS" evidence="8">
    <location>
        <begin position="102"/>
        <end position="164"/>
    </location>
</feature>
<keyword evidence="5 7" id="KW-1133">Transmembrane helix</keyword>
<dbReference type="Pfam" id="PF00924">
    <property type="entry name" value="MS_channel_2nd"/>
    <property type="match status" value="1"/>
</dbReference>
<dbReference type="EMBL" id="QFPX01000024">
    <property type="protein sequence ID" value="PZQ51851.1"/>
    <property type="molecule type" value="Genomic_DNA"/>
</dbReference>
<keyword evidence="3" id="KW-1003">Cell membrane</keyword>
<sequence length="294" mass="32633">MRQLWSMWTGFIALLPNIGIALILVVVTALVARLCRRIAARLTQHAHIRESLKQLVDTVVSIAVWVVGLMIAATVVLPGLTPASLVAGLGIGTIAIGFAFQDFFQNFLAGILIMVRQKMRIGDVIECNGIVGRVEHISLRETHVRKFSNELTIVPNSTLFKNPVEILTDKPHRRHEIVIGVSYDTDLDTAADVIRSAVEGLDVIEKDRRVDVFAKEFNASSVDFTVRWWSGSKPLDMHTSRDAVVRAVKSALDENGIEIPFPYVTNTFKEALSIRRLRQDAPRDDEPAQSDSDA</sequence>
<dbReference type="Proteomes" id="UP000249082">
    <property type="component" value="Unassembled WGS sequence"/>
</dbReference>
<name>A0A2W5NED5_9SPHN</name>